<sequence>MTSLCCIARSSAGDRLRVIVCIDICIDYTSTIGCQRRYFKIAETKNPWTDLGNVDSVNGAIDMKIPPVQYIIQRELPKKIAVVPGSSLHYDSACECQSELELVLACCKPVQ</sequence>
<reference evidence="1" key="2">
    <citation type="submission" date="2020-11" db="EMBL/GenBank/DDBJ databases">
        <authorList>
            <person name="McCartney M.A."/>
            <person name="Auch B."/>
            <person name="Kono T."/>
            <person name="Mallez S."/>
            <person name="Becker A."/>
            <person name="Gohl D.M."/>
            <person name="Silverstein K.A.T."/>
            <person name="Koren S."/>
            <person name="Bechman K.B."/>
            <person name="Herman A."/>
            <person name="Abrahante J.E."/>
            <person name="Garbe J."/>
        </authorList>
    </citation>
    <scope>NUCLEOTIDE SEQUENCE</scope>
    <source>
        <strain evidence="1">Duluth1</strain>
        <tissue evidence="1">Whole animal</tissue>
    </source>
</reference>
<dbReference type="EMBL" id="JAIWYP010000002">
    <property type="protein sequence ID" value="KAH3866191.1"/>
    <property type="molecule type" value="Genomic_DNA"/>
</dbReference>
<gene>
    <name evidence="1" type="ORF">DPMN_029248</name>
</gene>
<reference evidence="1" key="1">
    <citation type="journal article" date="2019" name="bioRxiv">
        <title>The Genome of the Zebra Mussel, Dreissena polymorpha: A Resource for Invasive Species Research.</title>
        <authorList>
            <person name="McCartney M.A."/>
            <person name="Auch B."/>
            <person name="Kono T."/>
            <person name="Mallez S."/>
            <person name="Zhang Y."/>
            <person name="Obille A."/>
            <person name="Becker A."/>
            <person name="Abrahante J.E."/>
            <person name="Garbe J."/>
            <person name="Badalamenti J.P."/>
            <person name="Herman A."/>
            <person name="Mangelson H."/>
            <person name="Liachko I."/>
            <person name="Sullivan S."/>
            <person name="Sone E.D."/>
            <person name="Koren S."/>
            <person name="Silverstein K.A.T."/>
            <person name="Beckman K.B."/>
            <person name="Gohl D.M."/>
        </authorList>
    </citation>
    <scope>NUCLEOTIDE SEQUENCE</scope>
    <source>
        <strain evidence="1">Duluth1</strain>
        <tissue evidence="1">Whole animal</tissue>
    </source>
</reference>
<evidence type="ECO:0000313" key="2">
    <source>
        <dbReference type="Proteomes" id="UP000828390"/>
    </source>
</evidence>
<dbReference type="Proteomes" id="UP000828390">
    <property type="component" value="Unassembled WGS sequence"/>
</dbReference>
<organism evidence="1 2">
    <name type="scientific">Dreissena polymorpha</name>
    <name type="common">Zebra mussel</name>
    <name type="synonym">Mytilus polymorpha</name>
    <dbReference type="NCBI Taxonomy" id="45954"/>
    <lineage>
        <taxon>Eukaryota</taxon>
        <taxon>Metazoa</taxon>
        <taxon>Spiralia</taxon>
        <taxon>Lophotrochozoa</taxon>
        <taxon>Mollusca</taxon>
        <taxon>Bivalvia</taxon>
        <taxon>Autobranchia</taxon>
        <taxon>Heteroconchia</taxon>
        <taxon>Euheterodonta</taxon>
        <taxon>Imparidentia</taxon>
        <taxon>Neoheterodontei</taxon>
        <taxon>Myida</taxon>
        <taxon>Dreissenoidea</taxon>
        <taxon>Dreissenidae</taxon>
        <taxon>Dreissena</taxon>
    </lineage>
</organism>
<evidence type="ECO:0000313" key="1">
    <source>
        <dbReference type="EMBL" id="KAH3866191.1"/>
    </source>
</evidence>
<protein>
    <submittedName>
        <fullName evidence="1">Uncharacterized protein</fullName>
    </submittedName>
</protein>
<proteinExistence type="predicted"/>
<accession>A0A9D4RF34</accession>
<dbReference type="AlphaFoldDB" id="A0A9D4RF34"/>
<name>A0A9D4RF34_DREPO</name>
<keyword evidence="2" id="KW-1185">Reference proteome</keyword>
<comment type="caution">
    <text evidence="1">The sequence shown here is derived from an EMBL/GenBank/DDBJ whole genome shotgun (WGS) entry which is preliminary data.</text>
</comment>